<dbReference type="InterPro" id="IPR015867">
    <property type="entry name" value="N-reg_PII/ATP_PRibTrfase_C"/>
</dbReference>
<dbReference type="NCBIfam" id="TIGR00486">
    <property type="entry name" value="YbgI_SA1388"/>
    <property type="match status" value="1"/>
</dbReference>
<gene>
    <name evidence="6" type="ORF">AB3X52_04645</name>
</gene>
<dbReference type="PANTHER" id="PTHR13799:SF14">
    <property type="entry name" value="GTP CYCLOHYDROLASE 1 TYPE 2 HOMOLOG"/>
    <property type="match status" value="1"/>
</dbReference>
<dbReference type="EMBL" id="JBFPJR010000006">
    <property type="protein sequence ID" value="MEX0426901.1"/>
    <property type="molecule type" value="Genomic_DNA"/>
</dbReference>
<dbReference type="Gene3D" id="3.30.70.120">
    <property type="match status" value="1"/>
</dbReference>
<comment type="caution">
    <text evidence="6">The sequence shown here is derived from an EMBL/GenBank/DDBJ whole genome shotgun (WGS) entry which is preliminary data.</text>
</comment>
<evidence type="ECO:0000313" key="7">
    <source>
        <dbReference type="Proteomes" id="UP001556631"/>
    </source>
</evidence>
<evidence type="ECO:0000256" key="3">
    <source>
        <dbReference type="ARBA" id="ARBA00022112"/>
    </source>
</evidence>
<comment type="subunit">
    <text evidence="2">Homohexamer.</text>
</comment>
<evidence type="ECO:0000256" key="2">
    <source>
        <dbReference type="ARBA" id="ARBA00011643"/>
    </source>
</evidence>
<organism evidence="6 7">
    <name type="scientific">Nocardioides eburneus</name>
    <dbReference type="NCBI Taxonomy" id="3231482"/>
    <lineage>
        <taxon>Bacteria</taxon>
        <taxon>Bacillati</taxon>
        <taxon>Actinomycetota</taxon>
        <taxon>Actinomycetes</taxon>
        <taxon>Propionibacteriales</taxon>
        <taxon>Nocardioidaceae</taxon>
        <taxon>Nocardioides</taxon>
    </lineage>
</organism>
<evidence type="ECO:0000256" key="5">
    <source>
        <dbReference type="PIRNR" id="PIRNR037489"/>
    </source>
</evidence>
<keyword evidence="4 5" id="KW-0479">Metal-binding</keyword>
<evidence type="ECO:0000256" key="4">
    <source>
        <dbReference type="ARBA" id="ARBA00022723"/>
    </source>
</evidence>
<evidence type="ECO:0000313" key="6">
    <source>
        <dbReference type="EMBL" id="MEX0426901.1"/>
    </source>
</evidence>
<dbReference type="InterPro" id="IPR017221">
    <property type="entry name" value="DUF34/NIF3_bac"/>
</dbReference>
<dbReference type="RefSeq" id="WP_367991771.1">
    <property type="nucleotide sequence ID" value="NZ_JBFPJR010000006.1"/>
</dbReference>
<dbReference type="Gene3D" id="3.40.1390.30">
    <property type="entry name" value="NIF3 (NGG1p interacting factor 3)-like"/>
    <property type="match status" value="1"/>
</dbReference>
<reference evidence="6 7" key="1">
    <citation type="submission" date="2024-07" db="EMBL/GenBank/DDBJ databases">
        <authorList>
            <person name="Lee S."/>
            <person name="Kang M."/>
        </authorList>
    </citation>
    <scope>NUCLEOTIDE SEQUENCE [LARGE SCALE GENOMIC DNA]</scope>
    <source>
        <strain evidence="6 7">DS6</strain>
    </source>
</reference>
<dbReference type="Proteomes" id="UP001556631">
    <property type="component" value="Unassembled WGS sequence"/>
</dbReference>
<name>A0ABV3SVE5_9ACTN</name>
<proteinExistence type="inferred from homology"/>
<dbReference type="InterPro" id="IPR002678">
    <property type="entry name" value="DUF34/NIF3"/>
</dbReference>
<dbReference type="InterPro" id="IPR036069">
    <property type="entry name" value="DUF34/NIF3_sf"/>
</dbReference>
<dbReference type="Pfam" id="PF01784">
    <property type="entry name" value="DUF34_NIF3"/>
    <property type="match status" value="1"/>
</dbReference>
<sequence>MPTLSEVMALLDGWYPPATADSWDAVGLVYGDPAASVSKVMFAVDPVLPVAQEAAAWGADLLVVHHPLFLKPVHGVPATTPKGRTLATLTAAGCALLTAHTNADQAVGGVSEAMALALGLRDLRPLLPAAAGDTGPLDKLTVYVPAAQADAVRDALADAGAGRIGDYDSASFSSPGEGRFRPLEGARPTIGSVGGLEVVDEVRVECVLARSLRSRVVAAMLAVHPYEEPAYDVVELAPAAPAATGTGRVGTVAPTTLRGFAERVAEALPATAAGIRVAGDPDRRVERVALCGGAGDFLLDRVARSDADVYVTSDLRHHPVSEFAEKDGPALIDVPHWAAEWTWLPVVEARLRTAFGEAGGDTVDTRVSTTVTDPWTFRI</sequence>
<dbReference type="SUPFAM" id="SSF102705">
    <property type="entry name" value="NIF3 (NGG1p interacting factor 3)-like"/>
    <property type="match status" value="1"/>
</dbReference>
<comment type="similarity">
    <text evidence="1 5">Belongs to the GTP cyclohydrolase I type 2/NIF3 family.</text>
</comment>
<dbReference type="PIRSF" id="PIRSF037489">
    <property type="entry name" value="UCP037489_NIF3_YqfO"/>
    <property type="match status" value="1"/>
</dbReference>
<protein>
    <recommendedName>
        <fullName evidence="3 5">GTP cyclohydrolase 1 type 2 homolog</fullName>
    </recommendedName>
</protein>
<dbReference type="PANTHER" id="PTHR13799">
    <property type="entry name" value="NGG1 INTERACTING FACTOR 3"/>
    <property type="match status" value="1"/>
</dbReference>
<evidence type="ECO:0000256" key="1">
    <source>
        <dbReference type="ARBA" id="ARBA00006964"/>
    </source>
</evidence>
<accession>A0ABV3SVE5</accession>
<keyword evidence="7" id="KW-1185">Reference proteome</keyword>